<sequence length="346" mass="40020">SLFVKCIIISVFYLINRVILWFKLLIFLGAVNLAFLRVGLFISISEQGSLDNTPIKDNKKFIVYKGGGFILFNYKLDLGKIILLKTKLDNILDPSDIKYPGYKNINNPDSKLELAENSTRAFILRDKDSNLYTGFNNNYIEILYTLFILEYNILYNIFQKIISGIPGSSIDYNRIPFSLTEEFISVYRIYFLIPEDLTFKNIQILLKSGISFADLFYSFGINYPGAIINNNYPNFLYNLYTPDSLYRDIGTVDIIYNYKYSIPRYCTFRRILYIIAPKTLEELTGSNKELAKQLSEVYNGDIKLVNILVESYSKPLIPGFGFSKTVFYIFIIIVLQHLKSNRFITG</sequence>
<keyword evidence="3" id="KW-0223">Dioxygenase</keyword>
<evidence type="ECO:0000256" key="6">
    <source>
        <dbReference type="SAM" id="Phobius"/>
    </source>
</evidence>
<dbReference type="PROSITE" id="PS50292">
    <property type="entry name" value="PEROXIDASE_3"/>
    <property type="match status" value="1"/>
</dbReference>
<accession>A0AA35QBM7</accession>
<evidence type="ECO:0000313" key="7">
    <source>
        <dbReference type="EMBL" id="CAI6098993.1"/>
    </source>
</evidence>
<dbReference type="InterPro" id="IPR010255">
    <property type="entry name" value="Haem_peroxidase_sf"/>
</dbReference>
<feature type="transmembrane region" description="Helical" evidence="6">
    <location>
        <begin position="20"/>
        <end position="44"/>
    </location>
</feature>
<name>A0AA35QBM7_9HYPO</name>
<keyword evidence="6" id="KW-0812">Transmembrane</keyword>
<dbReference type="GO" id="GO:0016702">
    <property type="term" value="F:oxidoreductase activity, acting on single donors with incorporation of molecular oxygen, incorporation of two atoms of oxygen"/>
    <property type="evidence" value="ECO:0007669"/>
    <property type="project" value="TreeGrafter"/>
</dbReference>
<keyword evidence="8" id="KW-1185">Reference proteome</keyword>
<evidence type="ECO:0000256" key="5">
    <source>
        <dbReference type="ARBA" id="ARBA00023004"/>
    </source>
</evidence>
<dbReference type="EMBL" id="CABFNP030001304">
    <property type="protein sequence ID" value="CAI6098993.1"/>
    <property type="molecule type" value="Genomic_DNA"/>
</dbReference>
<dbReference type="SUPFAM" id="SSF48113">
    <property type="entry name" value="Heme-dependent peroxidases"/>
    <property type="match status" value="1"/>
</dbReference>
<feature type="non-terminal residue" evidence="7">
    <location>
        <position position="1"/>
    </location>
</feature>
<keyword evidence="4" id="KW-0560">Oxidoreductase</keyword>
<dbReference type="GO" id="GO:0006979">
    <property type="term" value="P:response to oxidative stress"/>
    <property type="evidence" value="ECO:0007669"/>
    <property type="project" value="InterPro"/>
</dbReference>
<evidence type="ECO:0000256" key="3">
    <source>
        <dbReference type="ARBA" id="ARBA00022964"/>
    </source>
</evidence>
<comment type="caution">
    <text evidence="7">The sequence shown here is derived from an EMBL/GenBank/DDBJ whole genome shotgun (WGS) entry which is preliminary data.</text>
</comment>
<evidence type="ECO:0000313" key="8">
    <source>
        <dbReference type="Proteomes" id="UP001160390"/>
    </source>
</evidence>
<feature type="transmembrane region" description="Helical" evidence="6">
    <location>
        <begin position="316"/>
        <end position="335"/>
    </location>
</feature>
<dbReference type="Gene3D" id="1.10.640.10">
    <property type="entry name" value="Haem peroxidase domain superfamily, animal type"/>
    <property type="match status" value="1"/>
</dbReference>
<dbReference type="InterPro" id="IPR019791">
    <property type="entry name" value="Haem_peroxidase_animal"/>
</dbReference>
<dbReference type="PANTHER" id="PTHR11903">
    <property type="entry name" value="PROSTAGLANDIN G/H SYNTHASE"/>
    <property type="match status" value="1"/>
</dbReference>
<evidence type="ECO:0000256" key="2">
    <source>
        <dbReference type="ARBA" id="ARBA00022821"/>
    </source>
</evidence>
<dbReference type="AlphaFoldDB" id="A0AA35QBM7"/>
<evidence type="ECO:0000256" key="1">
    <source>
        <dbReference type="ARBA" id="ARBA00022723"/>
    </source>
</evidence>
<gene>
    <name evidence="7" type="ORF">CCHLO57077_00019321</name>
</gene>
<dbReference type="GO" id="GO:0006952">
    <property type="term" value="P:defense response"/>
    <property type="evidence" value="ECO:0007669"/>
    <property type="project" value="UniProtKB-KW"/>
</dbReference>
<dbReference type="PANTHER" id="PTHR11903:SF11">
    <property type="entry name" value="ALPHA-DIOXYGENASE 1"/>
    <property type="match status" value="1"/>
</dbReference>
<dbReference type="GO" id="GO:0046872">
    <property type="term" value="F:metal ion binding"/>
    <property type="evidence" value="ECO:0007669"/>
    <property type="project" value="UniProtKB-KW"/>
</dbReference>
<dbReference type="InterPro" id="IPR050783">
    <property type="entry name" value="Oxylipin_biosynth_metab"/>
</dbReference>
<keyword evidence="1" id="KW-0479">Metal-binding</keyword>
<keyword evidence="6" id="KW-1133">Transmembrane helix</keyword>
<proteinExistence type="predicted"/>
<reference evidence="7" key="1">
    <citation type="submission" date="2023-01" db="EMBL/GenBank/DDBJ databases">
        <authorList>
            <person name="Piombo E."/>
        </authorList>
    </citation>
    <scope>NUCLEOTIDE SEQUENCE</scope>
</reference>
<keyword evidence="6" id="KW-0472">Membrane</keyword>
<dbReference type="GO" id="GO:0004601">
    <property type="term" value="F:peroxidase activity"/>
    <property type="evidence" value="ECO:0007669"/>
    <property type="project" value="InterPro"/>
</dbReference>
<organism evidence="7 8">
    <name type="scientific">Clonostachys chloroleuca</name>
    <dbReference type="NCBI Taxonomy" id="1926264"/>
    <lineage>
        <taxon>Eukaryota</taxon>
        <taxon>Fungi</taxon>
        <taxon>Dikarya</taxon>
        <taxon>Ascomycota</taxon>
        <taxon>Pezizomycotina</taxon>
        <taxon>Sordariomycetes</taxon>
        <taxon>Hypocreomycetidae</taxon>
        <taxon>Hypocreales</taxon>
        <taxon>Bionectriaceae</taxon>
        <taxon>Clonostachys</taxon>
    </lineage>
</organism>
<dbReference type="GO" id="GO:0020037">
    <property type="term" value="F:heme binding"/>
    <property type="evidence" value="ECO:0007669"/>
    <property type="project" value="InterPro"/>
</dbReference>
<protein>
    <submittedName>
        <fullName evidence="7">Uncharacterized protein</fullName>
    </submittedName>
</protein>
<dbReference type="Proteomes" id="UP001160390">
    <property type="component" value="Unassembled WGS sequence"/>
</dbReference>
<dbReference type="InterPro" id="IPR037120">
    <property type="entry name" value="Haem_peroxidase_sf_animal"/>
</dbReference>
<dbReference type="Pfam" id="PF03098">
    <property type="entry name" value="An_peroxidase"/>
    <property type="match status" value="1"/>
</dbReference>
<dbReference type="GO" id="GO:0006631">
    <property type="term" value="P:fatty acid metabolic process"/>
    <property type="evidence" value="ECO:0007669"/>
    <property type="project" value="UniProtKB-ARBA"/>
</dbReference>
<keyword evidence="2" id="KW-0611">Plant defense</keyword>
<evidence type="ECO:0000256" key="4">
    <source>
        <dbReference type="ARBA" id="ARBA00023002"/>
    </source>
</evidence>
<keyword evidence="5" id="KW-0408">Iron</keyword>